<evidence type="ECO:0000256" key="4">
    <source>
        <dbReference type="ARBA" id="ARBA00023098"/>
    </source>
</evidence>
<organism evidence="11 12">
    <name type="scientific">Jannaschia helgolandensis</name>
    <dbReference type="NCBI Taxonomy" id="188906"/>
    <lineage>
        <taxon>Bacteria</taxon>
        <taxon>Pseudomonadati</taxon>
        <taxon>Pseudomonadota</taxon>
        <taxon>Alphaproteobacteria</taxon>
        <taxon>Rhodobacterales</taxon>
        <taxon>Roseobacteraceae</taxon>
        <taxon>Jannaschia</taxon>
    </lineage>
</organism>
<evidence type="ECO:0000256" key="7">
    <source>
        <dbReference type="ARBA" id="ARBA00039058"/>
    </source>
</evidence>
<dbReference type="AlphaFoldDB" id="A0A1H7L032"/>
<dbReference type="EC" id="2.3.2.30" evidence="7"/>
<evidence type="ECO:0000256" key="1">
    <source>
        <dbReference type="ARBA" id="ARBA00005189"/>
    </source>
</evidence>
<keyword evidence="4" id="KW-0443">Lipid metabolism</keyword>
<evidence type="ECO:0000256" key="8">
    <source>
        <dbReference type="ARBA" id="ARBA00039866"/>
    </source>
</evidence>
<dbReference type="GO" id="GO:0043810">
    <property type="term" value="F:ornithine-acyl [acyl carrier protein] N-acyltransferase activity"/>
    <property type="evidence" value="ECO:0007669"/>
    <property type="project" value="UniProtKB-EC"/>
</dbReference>
<comment type="similarity">
    <text evidence="6">Belongs to the acetyltransferase family. OlsB subfamily.</text>
</comment>
<keyword evidence="2" id="KW-0444">Lipid biosynthesis</keyword>
<sequence length="252" mass="26212">MRVGGPGPNQPVMQPGLTLTVTRDPDAIREARRLRHAVFVEELGAVPTAGGPVAGGLAGEGLEGDDFDADCDHVILRDPADPAAGVVATLRVGLGTAYTEQEFDLSALKSAGRPLAEAGRACLHPAYRNGMAGFILFKGLLNVLHSHDIAFAVGTASFPGADLTRHLPGLRRLRHAALAPESLRPVAHGDGAVVIEGEAPRSAMAGVPALIKTYLRAGAQVGDGAYIDRAFNTVDVCMVLDLSRVALPGLPR</sequence>
<evidence type="ECO:0000256" key="9">
    <source>
        <dbReference type="ARBA" id="ARBA00045724"/>
    </source>
</evidence>
<accession>A0A1H7L032</accession>
<dbReference type="GO" id="GO:0006629">
    <property type="term" value="P:lipid metabolic process"/>
    <property type="evidence" value="ECO:0007669"/>
    <property type="project" value="UniProtKB-KW"/>
</dbReference>
<dbReference type="Gene3D" id="3.40.630.30">
    <property type="match status" value="1"/>
</dbReference>
<dbReference type="STRING" id="188906.SAMN04488526_1566"/>
<dbReference type="Proteomes" id="UP000199283">
    <property type="component" value="Unassembled WGS sequence"/>
</dbReference>
<protein>
    <recommendedName>
        <fullName evidence="8">L-ornithine N(alpha)-acyltransferase</fullName>
        <ecNumber evidence="7">2.3.2.30</ecNumber>
    </recommendedName>
</protein>
<comment type="catalytic activity">
    <reaction evidence="10">
        <text>a (3R)-hydroxyacyl-[ACP] + L-ornithine = a lyso-ornithine lipid + holo-[ACP] + H(+)</text>
        <dbReference type="Rhea" id="RHEA:20633"/>
        <dbReference type="Rhea" id="RHEA-COMP:9685"/>
        <dbReference type="Rhea" id="RHEA-COMP:9945"/>
        <dbReference type="ChEBI" id="CHEBI:15378"/>
        <dbReference type="ChEBI" id="CHEBI:46911"/>
        <dbReference type="ChEBI" id="CHEBI:64479"/>
        <dbReference type="ChEBI" id="CHEBI:78827"/>
        <dbReference type="ChEBI" id="CHEBI:138482"/>
        <dbReference type="EC" id="2.3.2.30"/>
    </reaction>
    <physiologicalReaction direction="left-to-right" evidence="10">
        <dbReference type="Rhea" id="RHEA:20634"/>
    </physiologicalReaction>
</comment>
<comment type="function">
    <text evidence="9">Catalyzes the first step in the biosynthesis of ornithine lipids, which are phosphorus-free membrane lipids. Catalyzes the 3-hydroxyacyl-acyl carrier protein-dependent acylation of ornithine to form lyso-ornithine lipid (LOL).</text>
</comment>
<name>A0A1H7L032_9RHOB</name>
<dbReference type="InterPro" id="IPR052351">
    <property type="entry name" value="Ornithine_N-alpha-AT"/>
</dbReference>
<gene>
    <name evidence="11" type="ORF">SAMN04488526_1566</name>
</gene>
<dbReference type="Pfam" id="PF13444">
    <property type="entry name" value="Acetyltransf_5"/>
    <property type="match status" value="1"/>
</dbReference>
<comment type="pathway">
    <text evidence="1">Lipid metabolism.</text>
</comment>
<evidence type="ECO:0000256" key="5">
    <source>
        <dbReference type="ARBA" id="ARBA00023315"/>
    </source>
</evidence>
<dbReference type="InterPro" id="IPR016181">
    <property type="entry name" value="Acyl_CoA_acyltransferase"/>
</dbReference>
<evidence type="ECO:0000256" key="3">
    <source>
        <dbReference type="ARBA" id="ARBA00022679"/>
    </source>
</evidence>
<evidence type="ECO:0000313" key="11">
    <source>
        <dbReference type="EMBL" id="SEK92391.1"/>
    </source>
</evidence>
<dbReference type="EMBL" id="FNZQ01000002">
    <property type="protein sequence ID" value="SEK92391.1"/>
    <property type="molecule type" value="Genomic_DNA"/>
</dbReference>
<reference evidence="11 12" key="1">
    <citation type="submission" date="2016-10" db="EMBL/GenBank/DDBJ databases">
        <authorList>
            <person name="de Groot N.N."/>
        </authorList>
    </citation>
    <scope>NUCLEOTIDE SEQUENCE [LARGE SCALE GENOMIC DNA]</scope>
    <source>
        <strain evidence="11 12">DSM 14858</strain>
    </source>
</reference>
<dbReference type="PANTHER" id="PTHR37323:SF1">
    <property type="entry name" value="L-ORNITHINE N(ALPHA)-ACYLTRANSFERASE"/>
    <property type="match status" value="1"/>
</dbReference>
<evidence type="ECO:0000256" key="10">
    <source>
        <dbReference type="ARBA" id="ARBA00047785"/>
    </source>
</evidence>
<evidence type="ECO:0000313" key="12">
    <source>
        <dbReference type="Proteomes" id="UP000199283"/>
    </source>
</evidence>
<keyword evidence="5 11" id="KW-0012">Acyltransferase</keyword>
<keyword evidence="12" id="KW-1185">Reference proteome</keyword>
<dbReference type="PANTHER" id="PTHR37323">
    <property type="entry name" value="GCN5-RELATED N-ACETYLTRANSFERASE"/>
    <property type="match status" value="1"/>
</dbReference>
<evidence type="ECO:0000256" key="2">
    <source>
        <dbReference type="ARBA" id="ARBA00022516"/>
    </source>
</evidence>
<evidence type="ECO:0000256" key="6">
    <source>
        <dbReference type="ARBA" id="ARBA00038095"/>
    </source>
</evidence>
<dbReference type="SUPFAM" id="SSF55729">
    <property type="entry name" value="Acyl-CoA N-acyltransferases (Nat)"/>
    <property type="match status" value="1"/>
</dbReference>
<proteinExistence type="inferred from homology"/>
<keyword evidence="3 11" id="KW-0808">Transferase</keyword>